<sequence>MFDDQLLDDAPPPAYEASERELDRKISMAVQQSLTISQSPRGADDGEEVWEEWDEAAFEAAARNAAAAGSSSSPTESSVANSSESSGVSPLRIVKKRKPASESSAAEEKRRLALSVRNQEHEQEISVPSYQERSPRPLPGHHIPEEDEDSQPVPPPPVRVRSHDVGWNDNDSRISSPLSSPTLAPSNQLQYSQERPMSASTASSMTSSPPPQNSPTFQPLAAPRRPVNRTSPRPSTSYTPSSKNSTSGAVRVNFDPKVAYKKSSTFGKLPMDEEPGSGSVNAASLYKSVSSVLRFECV</sequence>
<feature type="compositionally biased region" description="Low complexity" evidence="1">
    <location>
        <begin position="229"/>
        <end position="242"/>
    </location>
</feature>
<evidence type="ECO:0000313" key="2">
    <source>
        <dbReference type="EMBL" id="TFK55733.1"/>
    </source>
</evidence>
<feature type="region of interest" description="Disordered" evidence="1">
    <location>
        <begin position="31"/>
        <end position="256"/>
    </location>
</feature>
<reference evidence="2 3" key="1">
    <citation type="journal article" date="2019" name="Nat. Ecol. Evol.">
        <title>Megaphylogeny resolves global patterns of mushroom evolution.</title>
        <authorList>
            <person name="Varga T."/>
            <person name="Krizsan K."/>
            <person name="Foldi C."/>
            <person name="Dima B."/>
            <person name="Sanchez-Garcia M."/>
            <person name="Sanchez-Ramirez S."/>
            <person name="Szollosi G.J."/>
            <person name="Szarkandi J.G."/>
            <person name="Papp V."/>
            <person name="Albert L."/>
            <person name="Andreopoulos W."/>
            <person name="Angelini C."/>
            <person name="Antonin V."/>
            <person name="Barry K.W."/>
            <person name="Bougher N.L."/>
            <person name="Buchanan P."/>
            <person name="Buyck B."/>
            <person name="Bense V."/>
            <person name="Catcheside P."/>
            <person name="Chovatia M."/>
            <person name="Cooper J."/>
            <person name="Damon W."/>
            <person name="Desjardin D."/>
            <person name="Finy P."/>
            <person name="Geml J."/>
            <person name="Haridas S."/>
            <person name="Hughes K."/>
            <person name="Justo A."/>
            <person name="Karasinski D."/>
            <person name="Kautmanova I."/>
            <person name="Kiss B."/>
            <person name="Kocsube S."/>
            <person name="Kotiranta H."/>
            <person name="LaButti K.M."/>
            <person name="Lechner B.E."/>
            <person name="Liimatainen K."/>
            <person name="Lipzen A."/>
            <person name="Lukacs Z."/>
            <person name="Mihaltcheva S."/>
            <person name="Morgado L.N."/>
            <person name="Niskanen T."/>
            <person name="Noordeloos M.E."/>
            <person name="Ohm R.A."/>
            <person name="Ortiz-Santana B."/>
            <person name="Ovrebo C."/>
            <person name="Racz N."/>
            <person name="Riley R."/>
            <person name="Savchenko A."/>
            <person name="Shiryaev A."/>
            <person name="Soop K."/>
            <person name="Spirin V."/>
            <person name="Szebenyi C."/>
            <person name="Tomsovsky M."/>
            <person name="Tulloss R.E."/>
            <person name="Uehling J."/>
            <person name="Grigoriev I.V."/>
            <person name="Vagvolgyi C."/>
            <person name="Papp T."/>
            <person name="Martin F.M."/>
            <person name="Miettinen O."/>
            <person name="Hibbett D.S."/>
            <person name="Nagy L.G."/>
        </authorList>
    </citation>
    <scope>NUCLEOTIDE SEQUENCE [LARGE SCALE GENOMIC DNA]</scope>
    <source>
        <strain evidence="2 3">OMC1185</strain>
    </source>
</reference>
<feature type="compositionally biased region" description="Polar residues" evidence="1">
    <location>
        <begin position="31"/>
        <end position="40"/>
    </location>
</feature>
<dbReference type="EMBL" id="ML213504">
    <property type="protein sequence ID" value="TFK55733.1"/>
    <property type="molecule type" value="Genomic_DNA"/>
</dbReference>
<proteinExistence type="predicted"/>
<evidence type="ECO:0000313" key="3">
    <source>
        <dbReference type="Proteomes" id="UP000305948"/>
    </source>
</evidence>
<feature type="compositionally biased region" description="Low complexity" evidence="1">
    <location>
        <begin position="175"/>
        <end position="186"/>
    </location>
</feature>
<name>A0A5C3NED6_9AGAM</name>
<feature type="compositionally biased region" description="Acidic residues" evidence="1">
    <location>
        <begin position="45"/>
        <end position="57"/>
    </location>
</feature>
<feature type="compositionally biased region" description="Low complexity" evidence="1">
    <location>
        <begin position="58"/>
        <end position="89"/>
    </location>
</feature>
<feature type="region of interest" description="Disordered" evidence="1">
    <location>
        <begin position="1"/>
        <end position="20"/>
    </location>
</feature>
<feature type="compositionally biased region" description="Basic and acidic residues" evidence="1">
    <location>
        <begin position="161"/>
        <end position="172"/>
    </location>
</feature>
<organism evidence="2 3">
    <name type="scientific">Heliocybe sulcata</name>
    <dbReference type="NCBI Taxonomy" id="5364"/>
    <lineage>
        <taxon>Eukaryota</taxon>
        <taxon>Fungi</taxon>
        <taxon>Dikarya</taxon>
        <taxon>Basidiomycota</taxon>
        <taxon>Agaricomycotina</taxon>
        <taxon>Agaricomycetes</taxon>
        <taxon>Gloeophyllales</taxon>
        <taxon>Gloeophyllaceae</taxon>
        <taxon>Heliocybe</taxon>
    </lineage>
</organism>
<dbReference type="AlphaFoldDB" id="A0A5C3NED6"/>
<keyword evidence="3" id="KW-1185">Reference proteome</keyword>
<dbReference type="OrthoDB" id="3271211at2759"/>
<evidence type="ECO:0000256" key="1">
    <source>
        <dbReference type="SAM" id="MobiDB-lite"/>
    </source>
</evidence>
<dbReference type="Proteomes" id="UP000305948">
    <property type="component" value="Unassembled WGS sequence"/>
</dbReference>
<feature type="compositionally biased region" description="Low complexity" evidence="1">
    <location>
        <begin position="196"/>
        <end position="207"/>
    </location>
</feature>
<accession>A0A5C3NED6</accession>
<protein>
    <submittedName>
        <fullName evidence="2">Uncharacterized protein</fullName>
    </submittedName>
</protein>
<gene>
    <name evidence="2" type="ORF">OE88DRAFT_654084</name>
</gene>